<protein>
    <submittedName>
        <fullName evidence="1">Uncharacterized protein</fullName>
    </submittedName>
</protein>
<organism evidence="1 2">
    <name type="scientific">Pseudobacteriovorax antillogorgiicola</name>
    <dbReference type="NCBI Taxonomy" id="1513793"/>
    <lineage>
        <taxon>Bacteria</taxon>
        <taxon>Pseudomonadati</taxon>
        <taxon>Bdellovibrionota</taxon>
        <taxon>Oligoflexia</taxon>
        <taxon>Oligoflexales</taxon>
        <taxon>Pseudobacteriovoracaceae</taxon>
        <taxon>Pseudobacteriovorax</taxon>
    </lineage>
</organism>
<evidence type="ECO:0000313" key="2">
    <source>
        <dbReference type="Proteomes" id="UP000192907"/>
    </source>
</evidence>
<dbReference type="AlphaFoldDB" id="A0A1Y6BRA7"/>
<keyword evidence="2" id="KW-1185">Reference proteome</keyword>
<sequence>MIPLGSIGPVKIGMKESEVQQVIGRPTFVDGSRKEYLSGYFVNYDSDNRVEYIEVWDSDGFGIDFNGINPLKVDPRDAVKHIESFDKYDEDDPELGDSYIFKSIQVSLWRGSTFKDSDEKIEKEFESLGIGKQGYYR</sequence>
<proteinExistence type="predicted"/>
<gene>
    <name evidence="1" type="ORF">SAMN06296036_107255</name>
</gene>
<name>A0A1Y6BRA7_9BACT</name>
<dbReference type="STRING" id="1513793.SAMN06296036_107255"/>
<dbReference type="Proteomes" id="UP000192907">
    <property type="component" value="Unassembled WGS sequence"/>
</dbReference>
<reference evidence="2" key="1">
    <citation type="submission" date="2017-04" db="EMBL/GenBank/DDBJ databases">
        <authorList>
            <person name="Varghese N."/>
            <person name="Submissions S."/>
        </authorList>
    </citation>
    <scope>NUCLEOTIDE SEQUENCE [LARGE SCALE GENOMIC DNA]</scope>
    <source>
        <strain evidence="2">RKEM611</strain>
    </source>
</reference>
<dbReference type="EMBL" id="FWZT01000007">
    <property type="protein sequence ID" value="SMF22961.1"/>
    <property type="molecule type" value="Genomic_DNA"/>
</dbReference>
<accession>A0A1Y6BRA7</accession>
<evidence type="ECO:0000313" key="1">
    <source>
        <dbReference type="EMBL" id="SMF22961.1"/>
    </source>
</evidence>